<dbReference type="EMBL" id="JAWWNJ010000032">
    <property type="protein sequence ID" value="KAK7026219.1"/>
    <property type="molecule type" value="Genomic_DNA"/>
</dbReference>
<dbReference type="AlphaFoldDB" id="A0AAW0BJA4"/>
<sequence length="188" mass="21802">MSDSQPQHPPREWKLRRGTAVHCIGFVVSYEKLEEISRVACEEAFRKEVGGGLVFSLQWHVSRHKYELIPLRNGTRDFLFCISFIPYWRKPEEGDAIYKRLSTLSEEDKAKWYEIYGKHAAIALEEFEIQTICYPTNCAIAQWIPSTVARVIVENKDDLKCLVEPVPTLREAIAEFAAIMRASGRRRR</sequence>
<accession>A0AAW0BJA4</accession>
<dbReference type="Proteomes" id="UP001362999">
    <property type="component" value="Unassembled WGS sequence"/>
</dbReference>
<proteinExistence type="predicted"/>
<name>A0AAW0BJA4_9AGAR</name>
<comment type="caution">
    <text evidence="1">The sequence shown here is derived from an EMBL/GenBank/DDBJ whole genome shotgun (WGS) entry which is preliminary data.</text>
</comment>
<keyword evidence="2" id="KW-1185">Reference proteome</keyword>
<protein>
    <submittedName>
        <fullName evidence="1">Uncharacterized protein</fullName>
    </submittedName>
</protein>
<gene>
    <name evidence="1" type="ORF">R3P38DRAFT_1033949</name>
</gene>
<evidence type="ECO:0000313" key="1">
    <source>
        <dbReference type="EMBL" id="KAK7026219.1"/>
    </source>
</evidence>
<organism evidence="1 2">
    <name type="scientific">Favolaschia claudopus</name>
    <dbReference type="NCBI Taxonomy" id="2862362"/>
    <lineage>
        <taxon>Eukaryota</taxon>
        <taxon>Fungi</taxon>
        <taxon>Dikarya</taxon>
        <taxon>Basidiomycota</taxon>
        <taxon>Agaricomycotina</taxon>
        <taxon>Agaricomycetes</taxon>
        <taxon>Agaricomycetidae</taxon>
        <taxon>Agaricales</taxon>
        <taxon>Marasmiineae</taxon>
        <taxon>Mycenaceae</taxon>
        <taxon>Favolaschia</taxon>
    </lineage>
</organism>
<reference evidence="1 2" key="1">
    <citation type="journal article" date="2024" name="J Genomics">
        <title>Draft genome sequencing and assembly of Favolaschia claudopus CIRM-BRFM 2984 isolated from oak limbs.</title>
        <authorList>
            <person name="Navarro D."/>
            <person name="Drula E."/>
            <person name="Chaduli D."/>
            <person name="Cazenave R."/>
            <person name="Ahrendt S."/>
            <person name="Wang J."/>
            <person name="Lipzen A."/>
            <person name="Daum C."/>
            <person name="Barry K."/>
            <person name="Grigoriev I.V."/>
            <person name="Favel A."/>
            <person name="Rosso M.N."/>
            <person name="Martin F."/>
        </authorList>
    </citation>
    <scope>NUCLEOTIDE SEQUENCE [LARGE SCALE GENOMIC DNA]</scope>
    <source>
        <strain evidence="1 2">CIRM-BRFM 2984</strain>
    </source>
</reference>
<evidence type="ECO:0000313" key="2">
    <source>
        <dbReference type="Proteomes" id="UP001362999"/>
    </source>
</evidence>